<evidence type="ECO:0000256" key="3">
    <source>
        <dbReference type="ARBA" id="ARBA00022475"/>
    </source>
</evidence>
<dbReference type="PANTHER" id="PTHR43744">
    <property type="entry name" value="ABC TRANSPORTER PERMEASE PROTEIN MG189-RELATED-RELATED"/>
    <property type="match status" value="1"/>
</dbReference>
<dbReference type="Gene3D" id="1.10.3720.10">
    <property type="entry name" value="MetI-like"/>
    <property type="match status" value="1"/>
</dbReference>
<proteinExistence type="inferred from homology"/>
<evidence type="ECO:0000259" key="8">
    <source>
        <dbReference type="PROSITE" id="PS50928"/>
    </source>
</evidence>
<organism evidence="9 10">
    <name type="scientific">Gordoniibacillus kamchatkensis</name>
    <dbReference type="NCBI Taxonomy" id="1590651"/>
    <lineage>
        <taxon>Bacteria</taxon>
        <taxon>Bacillati</taxon>
        <taxon>Bacillota</taxon>
        <taxon>Bacilli</taxon>
        <taxon>Bacillales</taxon>
        <taxon>Paenibacillaceae</taxon>
        <taxon>Gordoniibacillus</taxon>
    </lineage>
</organism>
<evidence type="ECO:0000256" key="7">
    <source>
        <dbReference type="RuleBase" id="RU363032"/>
    </source>
</evidence>
<keyword evidence="5 7" id="KW-1133">Transmembrane helix</keyword>
<dbReference type="InterPro" id="IPR000515">
    <property type="entry name" value="MetI-like"/>
</dbReference>
<evidence type="ECO:0000256" key="1">
    <source>
        <dbReference type="ARBA" id="ARBA00004651"/>
    </source>
</evidence>
<dbReference type="PROSITE" id="PS50928">
    <property type="entry name" value="ABC_TM1"/>
    <property type="match status" value="1"/>
</dbReference>
<evidence type="ECO:0000256" key="2">
    <source>
        <dbReference type="ARBA" id="ARBA00022448"/>
    </source>
</evidence>
<keyword evidence="9" id="KW-0067">ATP-binding</keyword>
<evidence type="ECO:0000313" key="10">
    <source>
        <dbReference type="Proteomes" id="UP000031967"/>
    </source>
</evidence>
<feature type="domain" description="ABC transmembrane type-1" evidence="8">
    <location>
        <begin position="70"/>
        <end position="259"/>
    </location>
</feature>
<comment type="caution">
    <text evidence="9">The sequence shown here is derived from an EMBL/GenBank/DDBJ whole genome shotgun (WGS) entry which is preliminary data.</text>
</comment>
<gene>
    <name evidence="9" type="ORF">SD70_15045</name>
</gene>
<keyword evidence="3" id="KW-1003">Cell membrane</keyword>
<feature type="transmembrane region" description="Helical" evidence="7">
    <location>
        <begin position="68"/>
        <end position="93"/>
    </location>
</feature>
<accession>A0ABR5AGV9</accession>
<dbReference type="Proteomes" id="UP000031967">
    <property type="component" value="Unassembled WGS sequence"/>
</dbReference>
<dbReference type="InterPro" id="IPR035906">
    <property type="entry name" value="MetI-like_sf"/>
</dbReference>
<keyword evidence="10" id="KW-1185">Reference proteome</keyword>
<feature type="transmembrane region" description="Helical" evidence="7">
    <location>
        <begin position="238"/>
        <end position="259"/>
    </location>
</feature>
<feature type="transmembrane region" description="Helical" evidence="7">
    <location>
        <begin position="105"/>
        <end position="127"/>
    </location>
</feature>
<dbReference type="EMBL" id="JXAK01000024">
    <property type="protein sequence ID" value="KIL40269.1"/>
    <property type="molecule type" value="Genomic_DNA"/>
</dbReference>
<dbReference type="SUPFAM" id="SSF161098">
    <property type="entry name" value="MetI-like"/>
    <property type="match status" value="1"/>
</dbReference>
<evidence type="ECO:0000256" key="4">
    <source>
        <dbReference type="ARBA" id="ARBA00022692"/>
    </source>
</evidence>
<dbReference type="CDD" id="cd06261">
    <property type="entry name" value="TM_PBP2"/>
    <property type="match status" value="1"/>
</dbReference>
<keyword evidence="6 7" id="KW-0472">Membrane</keyword>
<evidence type="ECO:0000256" key="6">
    <source>
        <dbReference type="ARBA" id="ARBA00023136"/>
    </source>
</evidence>
<feature type="transmembrane region" description="Helical" evidence="7">
    <location>
        <begin position="180"/>
        <end position="203"/>
    </location>
</feature>
<dbReference type="GO" id="GO:0005524">
    <property type="term" value="F:ATP binding"/>
    <property type="evidence" value="ECO:0007669"/>
    <property type="project" value="UniProtKB-KW"/>
</dbReference>
<sequence>MQDFVWKLILTVILLAFAISMVLPFLWMISTSLKKPIEVFAYPIQWIPHTFQWDNYKEVWSGPRSFWIYYWNSIKVTGLTVIGTVMVSSAAAYGFSRIRFKGRDTVFMIFLATMMVPDQVTLIPRFILFNYLGIYNTHLSLIIPGIFTAFGTFLMRQFYMTVPNELSEAARMEGANHFRIWLKILVPLSKPTLVSLVILSFTWNWNEFVNPLVFLNKKELFTVPLGLTNFIDEAGTEYSLMMTAAVSSILPVIVLFLACQRWFIEGVVSSGVKG</sequence>
<keyword evidence="4 7" id="KW-0812">Transmembrane</keyword>
<dbReference type="PANTHER" id="PTHR43744:SF12">
    <property type="entry name" value="ABC TRANSPORTER PERMEASE PROTEIN MG189-RELATED"/>
    <property type="match status" value="1"/>
</dbReference>
<keyword evidence="2 7" id="KW-0813">Transport</keyword>
<feature type="transmembrane region" description="Helical" evidence="7">
    <location>
        <begin position="7"/>
        <end position="29"/>
    </location>
</feature>
<evidence type="ECO:0000313" key="9">
    <source>
        <dbReference type="EMBL" id="KIL40269.1"/>
    </source>
</evidence>
<dbReference type="Pfam" id="PF00528">
    <property type="entry name" value="BPD_transp_1"/>
    <property type="match status" value="1"/>
</dbReference>
<keyword evidence="9" id="KW-0547">Nucleotide-binding</keyword>
<reference evidence="9 10" key="1">
    <citation type="submission" date="2014-12" db="EMBL/GenBank/DDBJ databases">
        <title>Draft genome sequence of Paenibacillus kamchatkensis strain B-2647.</title>
        <authorList>
            <person name="Karlyshev A.V."/>
            <person name="Kudryashova E.B."/>
        </authorList>
    </citation>
    <scope>NUCLEOTIDE SEQUENCE [LARGE SCALE GENOMIC DNA]</scope>
    <source>
        <strain evidence="9 10">VKM B-2647</strain>
    </source>
</reference>
<feature type="transmembrane region" description="Helical" evidence="7">
    <location>
        <begin position="139"/>
        <end position="159"/>
    </location>
</feature>
<comment type="similarity">
    <text evidence="7">Belongs to the binding-protein-dependent transport system permease family.</text>
</comment>
<comment type="subcellular location">
    <subcellularLocation>
        <location evidence="1 7">Cell membrane</location>
        <topology evidence="1 7">Multi-pass membrane protein</topology>
    </subcellularLocation>
</comment>
<protein>
    <submittedName>
        <fullName evidence="9">Sugar ABC transporter ATP-binding protein</fullName>
    </submittedName>
</protein>
<evidence type="ECO:0000256" key="5">
    <source>
        <dbReference type="ARBA" id="ARBA00022989"/>
    </source>
</evidence>
<name>A0ABR5AGV9_9BACL</name>